<reference evidence="2" key="1">
    <citation type="journal article" date="2020" name="Stud. Mycol.">
        <title>101 Dothideomycetes genomes: a test case for predicting lifestyles and emergence of pathogens.</title>
        <authorList>
            <person name="Haridas S."/>
            <person name="Albert R."/>
            <person name="Binder M."/>
            <person name="Bloem J."/>
            <person name="Labutti K."/>
            <person name="Salamov A."/>
            <person name="Andreopoulos B."/>
            <person name="Baker S."/>
            <person name="Barry K."/>
            <person name="Bills G."/>
            <person name="Bluhm B."/>
            <person name="Cannon C."/>
            <person name="Castanera R."/>
            <person name="Culley D."/>
            <person name="Daum C."/>
            <person name="Ezra D."/>
            <person name="Gonzalez J."/>
            <person name="Henrissat B."/>
            <person name="Kuo A."/>
            <person name="Liang C."/>
            <person name="Lipzen A."/>
            <person name="Lutzoni F."/>
            <person name="Magnuson J."/>
            <person name="Mondo S."/>
            <person name="Nolan M."/>
            <person name="Ohm R."/>
            <person name="Pangilinan J."/>
            <person name="Park H.-J."/>
            <person name="Ramirez L."/>
            <person name="Alfaro M."/>
            <person name="Sun H."/>
            <person name="Tritt A."/>
            <person name="Yoshinaga Y."/>
            <person name="Zwiers L.-H."/>
            <person name="Turgeon B."/>
            <person name="Goodwin S."/>
            <person name="Spatafora J."/>
            <person name="Crous P."/>
            <person name="Grigoriev I."/>
        </authorList>
    </citation>
    <scope>NUCLEOTIDE SEQUENCE</scope>
    <source>
        <strain evidence="2">CBS 675.92</strain>
    </source>
</reference>
<dbReference type="AlphaFoldDB" id="A0A6A5T996"/>
<feature type="compositionally biased region" description="Polar residues" evidence="1">
    <location>
        <begin position="102"/>
        <end position="125"/>
    </location>
</feature>
<feature type="region of interest" description="Disordered" evidence="1">
    <location>
        <begin position="97"/>
        <end position="125"/>
    </location>
</feature>
<gene>
    <name evidence="2" type="ORF">CC80DRAFT_511033</name>
</gene>
<protein>
    <submittedName>
        <fullName evidence="2">Uncharacterized protein</fullName>
    </submittedName>
</protein>
<sequence>MLGGKKQVWFILSLKGYKNGSLPQSSASHLSHRPQSPHIPPHLPPQILPASSIPKRRVSIAIAIPEETGRYASTAARIVMDKLPIVDLKVKDDLIPGRISPALQSPSAMRSRHSSPTSLSMRRTK</sequence>
<feature type="compositionally biased region" description="Pro residues" evidence="1">
    <location>
        <begin position="37"/>
        <end position="47"/>
    </location>
</feature>
<keyword evidence="3" id="KW-1185">Reference proteome</keyword>
<accession>A0A6A5T996</accession>
<proteinExistence type="predicted"/>
<organism evidence="2 3">
    <name type="scientific">Byssothecium circinans</name>
    <dbReference type="NCBI Taxonomy" id="147558"/>
    <lineage>
        <taxon>Eukaryota</taxon>
        <taxon>Fungi</taxon>
        <taxon>Dikarya</taxon>
        <taxon>Ascomycota</taxon>
        <taxon>Pezizomycotina</taxon>
        <taxon>Dothideomycetes</taxon>
        <taxon>Pleosporomycetidae</taxon>
        <taxon>Pleosporales</taxon>
        <taxon>Massarineae</taxon>
        <taxon>Massarinaceae</taxon>
        <taxon>Byssothecium</taxon>
    </lineage>
</organism>
<dbReference type="EMBL" id="ML977047">
    <property type="protein sequence ID" value="KAF1948830.1"/>
    <property type="molecule type" value="Genomic_DNA"/>
</dbReference>
<name>A0A6A5T996_9PLEO</name>
<evidence type="ECO:0000313" key="2">
    <source>
        <dbReference type="EMBL" id="KAF1948830.1"/>
    </source>
</evidence>
<evidence type="ECO:0000313" key="3">
    <source>
        <dbReference type="Proteomes" id="UP000800035"/>
    </source>
</evidence>
<evidence type="ECO:0000256" key="1">
    <source>
        <dbReference type="SAM" id="MobiDB-lite"/>
    </source>
</evidence>
<dbReference type="Proteomes" id="UP000800035">
    <property type="component" value="Unassembled WGS sequence"/>
</dbReference>
<feature type="region of interest" description="Disordered" evidence="1">
    <location>
        <begin position="22"/>
        <end position="50"/>
    </location>
</feature>